<keyword evidence="5 9" id="KW-0227">DNA damage</keyword>
<dbReference type="InterPro" id="IPR027417">
    <property type="entry name" value="P-loop_NTPase"/>
</dbReference>
<evidence type="ECO:0000259" key="11">
    <source>
        <dbReference type="Pfam" id="PF02463"/>
    </source>
</evidence>
<dbReference type="CDD" id="cd03241">
    <property type="entry name" value="ABC_RecN"/>
    <property type="match status" value="2"/>
</dbReference>
<protein>
    <recommendedName>
        <fullName evidence="3 9">DNA repair protein RecN</fullName>
    </recommendedName>
    <alternativeName>
        <fullName evidence="8 9">Recombination protein N</fullName>
    </alternativeName>
</protein>
<name>A0A848N7S3_9FLAO</name>
<dbReference type="InterPro" id="IPR003395">
    <property type="entry name" value="RecF/RecN/SMC_N"/>
</dbReference>
<dbReference type="GO" id="GO:0043590">
    <property type="term" value="C:bacterial nucleoid"/>
    <property type="evidence" value="ECO:0007669"/>
    <property type="project" value="TreeGrafter"/>
</dbReference>
<evidence type="ECO:0000256" key="8">
    <source>
        <dbReference type="ARBA" id="ARBA00033408"/>
    </source>
</evidence>
<evidence type="ECO:0000256" key="5">
    <source>
        <dbReference type="ARBA" id="ARBA00022763"/>
    </source>
</evidence>
<evidence type="ECO:0000256" key="4">
    <source>
        <dbReference type="ARBA" id="ARBA00022741"/>
    </source>
</evidence>
<evidence type="ECO:0000256" key="7">
    <source>
        <dbReference type="ARBA" id="ARBA00023204"/>
    </source>
</evidence>
<accession>A0A848N7S3</accession>
<evidence type="ECO:0000256" key="1">
    <source>
        <dbReference type="ARBA" id="ARBA00003618"/>
    </source>
</evidence>
<dbReference type="PANTHER" id="PTHR11059:SF0">
    <property type="entry name" value="DNA REPAIR PROTEIN RECN"/>
    <property type="match status" value="1"/>
</dbReference>
<comment type="caution">
    <text evidence="12">The sequence shown here is derived from an EMBL/GenBank/DDBJ whole genome shotgun (WGS) entry which is preliminary data.</text>
</comment>
<dbReference type="PANTHER" id="PTHR11059">
    <property type="entry name" value="DNA REPAIR PROTEIN RECN"/>
    <property type="match status" value="1"/>
</dbReference>
<evidence type="ECO:0000256" key="6">
    <source>
        <dbReference type="ARBA" id="ARBA00022840"/>
    </source>
</evidence>
<evidence type="ECO:0000256" key="3">
    <source>
        <dbReference type="ARBA" id="ARBA00021315"/>
    </source>
</evidence>
<dbReference type="RefSeq" id="WP_169321717.1">
    <property type="nucleotide sequence ID" value="NZ_JABCJF010000006.1"/>
</dbReference>
<keyword evidence="4" id="KW-0547">Nucleotide-binding</keyword>
<dbReference type="GO" id="GO:0006310">
    <property type="term" value="P:DNA recombination"/>
    <property type="evidence" value="ECO:0007669"/>
    <property type="project" value="InterPro"/>
</dbReference>
<dbReference type="SUPFAM" id="SSF52540">
    <property type="entry name" value="P-loop containing nucleoside triphosphate hydrolases"/>
    <property type="match status" value="2"/>
</dbReference>
<dbReference type="NCBIfam" id="TIGR00634">
    <property type="entry name" value="recN"/>
    <property type="match status" value="1"/>
</dbReference>
<organism evidence="12 13">
    <name type="scientific">Chryseobacterium aquaticum</name>
    <dbReference type="NCBI Taxonomy" id="452084"/>
    <lineage>
        <taxon>Bacteria</taxon>
        <taxon>Pseudomonadati</taxon>
        <taxon>Bacteroidota</taxon>
        <taxon>Flavobacteriia</taxon>
        <taxon>Flavobacteriales</taxon>
        <taxon>Weeksellaceae</taxon>
        <taxon>Chryseobacterium group</taxon>
        <taxon>Chryseobacterium</taxon>
    </lineage>
</organism>
<keyword evidence="7 9" id="KW-0234">DNA repair</keyword>
<feature type="domain" description="RecF/RecN/SMC N-terminal" evidence="11">
    <location>
        <begin position="1"/>
        <end position="505"/>
    </location>
</feature>
<keyword evidence="6" id="KW-0067">ATP-binding</keyword>
<dbReference type="GO" id="GO:0005524">
    <property type="term" value="F:ATP binding"/>
    <property type="evidence" value="ECO:0007669"/>
    <property type="project" value="UniProtKB-KW"/>
</dbReference>
<gene>
    <name evidence="12" type="primary">recN</name>
    <name evidence="12" type="ORF">HIO71_12445</name>
</gene>
<dbReference type="PIRSF" id="PIRSF003128">
    <property type="entry name" value="RecN"/>
    <property type="match status" value="1"/>
</dbReference>
<comment type="similarity">
    <text evidence="2 9">Belongs to the RecN family.</text>
</comment>
<dbReference type="InterPro" id="IPR004604">
    <property type="entry name" value="DNA_recomb/repair_RecN"/>
</dbReference>
<dbReference type="AlphaFoldDB" id="A0A848N7S3"/>
<sequence>MLSRIYIKNFALIDALDVSLKNGLQVITGETGAGKSIILGALRLILGERADLKSISKTEEKSVVETEFDLNNQFKKFFIENDLDYEHQTIIRREILPSGKSRAFINDVPVTLDVLKELTSQLIDIHSQFETSNLFTPDYQFKIIDGFSENKKIIEDYQQDFSEFQSLKTQLKKLRTQLSENTKESDYKQFLLNELEDLKLDDVDYDDLQNQLSLQENAGMISENIAQILSRFHQEEIGILSFFNEAKNKLSKIAEVSHSFSELDERLEGAFVEMKDILSELEDEAEKIEINPENLAILSELNNKINTLFLKHNAFDIDELKAIRDQLSSEQKGTVDIEFSIAEIENNIAQKEKSLQTLAEKLSKNRKKNVPVFIKKAENLLKKLGLEKAKVDIELTNVPEFNHFGKENIQLLFQANSGFPLKPIQTAISGGERSRVMLAVKKIIAESDMLPTLILDEIDTGVSGKVAEEIGNLMREMSQDMQLIVISHLAQVAAKGNDNYKVVKEDINGKTQSTIITLSEEEKLNEIAQLLSGSKITEAAMAQAKELIG</sequence>
<evidence type="ECO:0000313" key="12">
    <source>
        <dbReference type="EMBL" id="NMR34995.1"/>
    </source>
</evidence>
<dbReference type="GO" id="GO:0009432">
    <property type="term" value="P:SOS response"/>
    <property type="evidence" value="ECO:0007669"/>
    <property type="project" value="TreeGrafter"/>
</dbReference>
<evidence type="ECO:0000256" key="2">
    <source>
        <dbReference type="ARBA" id="ARBA00009441"/>
    </source>
</evidence>
<dbReference type="EMBL" id="JABCJF010000006">
    <property type="protein sequence ID" value="NMR34995.1"/>
    <property type="molecule type" value="Genomic_DNA"/>
</dbReference>
<keyword evidence="10" id="KW-0175">Coiled coil</keyword>
<evidence type="ECO:0000256" key="10">
    <source>
        <dbReference type="SAM" id="Coils"/>
    </source>
</evidence>
<dbReference type="Pfam" id="PF02463">
    <property type="entry name" value="SMC_N"/>
    <property type="match status" value="1"/>
</dbReference>
<evidence type="ECO:0000313" key="13">
    <source>
        <dbReference type="Proteomes" id="UP000548067"/>
    </source>
</evidence>
<feature type="coiled-coil region" evidence="10">
    <location>
        <begin position="341"/>
        <end position="394"/>
    </location>
</feature>
<dbReference type="Gene3D" id="3.40.50.300">
    <property type="entry name" value="P-loop containing nucleotide triphosphate hydrolases"/>
    <property type="match status" value="2"/>
</dbReference>
<comment type="function">
    <text evidence="1 9">May be involved in recombinational repair of damaged DNA.</text>
</comment>
<reference evidence="12 13" key="1">
    <citation type="submission" date="2020-04" db="EMBL/GenBank/DDBJ databases">
        <title>Genome analysis and antimicrobial resistance characteristics of Chryseobacterium aquaticum isolated from farmed salmonids.</title>
        <authorList>
            <person name="Saticioglu I.B."/>
            <person name="Duman M."/>
            <person name="Altun S."/>
        </authorList>
    </citation>
    <scope>NUCLEOTIDE SEQUENCE [LARGE SCALE GENOMIC DNA]</scope>
    <source>
        <strain evidence="12 13">C-174</strain>
    </source>
</reference>
<dbReference type="GO" id="GO:0006281">
    <property type="term" value="P:DNA repair"/>
    <property type="evidence" value="ECO:0007669"/>
    <property type="project" value="UniProtKB-KW"/>
</dbReference>
<dbReference type="Proteomes" id="UP000548067">
    <property type="component" value="Unassembled WGS sequence"/>
</dbReference>
<evidence type="ECO:0000256" key="9">
    <source>
        <dbReference type="PIRNR" id="PIRNR003128"/>
    </source>
</evidence>
<proteinExistence type="inferred from homology"/>